<feature type="domain" description="Phage tail collar" evidence="1">
    <location>
        <begin position="7"/>
        <end position="63"/>
    </location>
</feature>
<dbReference type="Pfam" id="PF07484">
    <property type="entry name" value="Collar"/>
    <property type="match status" value="1"/>
</dbReference>
<dbReference type="RefSeq" id="WP_186941703.1">
    <property type="nucleotide sequence ID" value="NZ_JACOGA010000007.1"/>
</dbReference>
<dbReference type="Gene3D" id="3.90.1340.10">
    <property type="entry name" value="Phage tail collar domain"/>
    <property type="match status" value="1"/>
</dbReference>
<dbReference type="InterPro" id="IPR037053">
    <property type="entry name" value="Phage_tail_collar_dom_sf"/>
</dbReference>
<comment type="caution">
    <text evidence="2">The sequence shown here is derived from an EMBL/GenBank/DDBJ whole genome shotgun (WGS) entry which is preliminary data.</text>
</comment>
<accession>A0ABR6YAM6</accession>
<sequence length="175" mass="18265">MSQPYVGEIRLFGGNFAPAGWMFCEGQLLPISENETLFNLIGTTYGGDGESTFALPDMRGRLPIHFGSGYVLAETGGAEEITLTVNQIPNHTHTLTGKAATGAAPQGNATHQTPVANMPASGSIKAFATASPSPTVLMNAAAIDSTGGSQPHTNMMPYVCISFIISLFGVFPSQN</sequence>
<dbReference type="EMBL" id="JACOGA010000007">
    <property type="protein sequence ID" value="MBC3873665.1"/>
    <property type="molecule type" value="Genomic_DNA"/>
</dbReference>
<name>A0ABR6YAM6_9BURK</name>
<dbReference type="InterPro" id="IPR011083">
    <property type="entry name" value="Phage_tail_collar_dom"/>
</dbReference>
<reference evidence="2 3" key="1">
    <citation type="submission" date="2020-08" db="EMBL/GenBank/DDBJ databases">
        <title>Novel species isolated from subtropical streams in China.</title>
        <authorList>
            <person name="Lu H."/>
        </authorList>
    </citation>
    <scope>NUCLEOTIDE SEQUENCE [LARGE SCALE GENOMIC DNA]</scope>
    <source>
        <strain evidence="2 3">LX15W</strain>
    </source>
</reference>
<dbReference type="Proteomes" id="UP000624279">
    <property type="component" value="Unassembled WGS sequence"/>
</dbReference>
<proteinExistence type="predicted"/>
<protein>
    <submittedName>
        <fullName evidence="2">Phage tail protein</fullName>
    </submittedName>
</protein>
<dbReference type="SUPFAM" id="SSF88874">
    <property type="entry name" value="Receptor-binding domain of short tail fibre protein gp12"/>
    <property type="match status" value="1"/>
</dbReference>
<keyword evidence="3" id="KW-1185">Reference proteome</keyword>
<evidence type="ECO:0000259" key="1">
    <source>
        <dbReference type="Pfam" id="PF07484"/>
    </source>
</evidence>
<evidence type="ECO:0000313" key="2">
    <source>
        <dbReference type="EMBL" id="MBC3873665.1"/>
    </source>
</evidence>
<gene>
    <name evidence="2" type="ORF">H8K55_08700</name>
</gene>
<evidence type="ECO:0000313" key="3">
    <source>
        <dbReference type="Proteomes" id="UP000624279"/>
    </source>
</evidence>
<organism evidence="2 3">
    <name type="scientific">Undibacterium flavidum</name>
    <dbReference type="NCBI Taxonomy" id="2762297"/>
    <lineage>
        <taxon>Bacteria</taxon>
        <taxon>Pseudomonadati</taxon>
        <taxon>Pseudomonadota</taxon>
        <taxon>Betaproteobacteria</taxon>
        <taxon>Burkholderiales</taxon>
        <taxon>Oxalobacteraceae</taxon>
        <taxon>Undibacterium</taxon>
    </lineage>
</organism>